<proteinExistence type="inferred from homology"/>
<keyword evidence="6" id="KW-1185">Reference proteome</keyword>
<name>A0A1Y2FIU1_PROLT</name>
<protein>
    <submittedName>
        <fullName evidence="5">Sad1-interacting factor 2</fullName>
    </submittedName>
</protein>
<dbReference type="OMA" id="HHTHPKL"/>
<gene>
    <name evidence="5" type="ORF">BCR37DRAFT_379337</name>
</gene>
<sequence length="376" mass="42618">MSNQQPAPAKKLGPQRSTKTASKLKLLPADNLDDVRETESGREVYSQLDQIKGTTARRDAERLGKAHRTRLPRVTAFCTAGSYKMDALFKFLQARKLSHYTMPKRLDECIYSPYVYKDADPSPPATADLLGLGQDDELDATAISNSERVISEVFLFDYGCVVLWGFSEGNEKRFLKEIAKFEVEKLLEDDVEIEEFNYYTTTQYTSRIYNDFITLRDGKNYMIKLAISHAIAQSVKISLFEELVDSTIEDTKDIPQSIAESGKVHMSRKKIMMSVGELFILRININLSGSVLDSPELCWSEPNLEPVYKAARSYLEINQRVTLLNQRVQVISDLLSMLKEQMTHSQGEYLEYIVIILIAAEILIAIVNVIVDVMAD</sequence>
<comment type="caution">
    <text evidence="5">The sequence shown here is derived from an EMBL/GenBank/DDBJ whole genome shotgun (WGS) entry which is preliminary data.</text>
</comment>
<feature type="domain" description="DUF155" evidence="4">
    <location>
        <begin position="153"/>
        <end position="325"/>
    </location>
</feature>
<keyword evidence="3" id="KW-0812">Transmembrane</keyword>
<dbReference type="Proteomes" id="UP000193685">
    <property type="component" value="Unassembled WGS sequence"/>
</dbReference>
<dbReference type="PANTHER" id="PTHR16255">
    <property type="entry name" value="REQUIRED FOR MEIOTIC NUCLEAR DIVISION PROTEIN 1 HOMOLOG"/>
    <property type="match status" value="1"/>
</dbReference>
<feature type="transmembrane region" description="Helical" evidence="3">
    <location>
        <begin position="349"/>
        <end position="371"/>
    </location>
</feature>
<dbReference type="OrthoDB" id="18302at2759"/>
<feature type="region of interest" description="Disordered" evidence="2">
    <location>
        <begin position="1"/>
        <end position="42"/>
    </location>
</feature>
<dbReference type="AlphaFoldDB" id="A0A1Y2FIU1"/>
<organism evidence="5 6">
    <name type="scientific">Protomyces lactucae-debilis</name>
    <dbReference type="NCBI Taxonomy" id="2754530"/>
    <lineage>
        <taxon>Eukaryota</taxon>
        <taxon>Fungi</taxon>
        <taxon>Dikarya</taxon>
        <taxon>Ascomycota</taxon>
        <taxon>Taphrinomycotina</taxon>
        <taxon>Taphrinomycetes</taxon>
        <taxon>Taphrinales</taxon>
        <taxon>Protomycetaceae</taxon>
        <taxon>Protomyces</taxon>
    </lineage>
</organism>
<dbReference type="PANTHER" id="PTHR16255:SF15">
    <property type="entry name" value="SPORULATION PROTEIN RMD1"/>
    <property type="match status" value="1"/>
</dbReference>
<feature type="compositionally biased region" description="Basic and acidic residues" evidence="2">
    <location>
        <begin position="33"/>
        <end position="42"/>
    </location>
</feature>
<evidence type="ECO:0000256" key="3">
    <source>
        <dbReference type="SAM" id="Phobius"/>
    </source>
</evidence>
<comment type="similarity">
    <text evidence="1">Belongs to the RMD1/sif2 family.</text>
</comment>
<accession>A0A1Y2FIU1</accession>
<dbReference type="STRING" id="56484.A0A1Y2FIU1"/>
<dbReference type="RefSeq" id="XP_040725875.1">
    <property type="nucleotide sequence ID" value="XM_040869246.1"/>
</dbReference>
<evidence type="ECO:0000313" key="5">
    <source>
        <dbReference type="EMBL" id="ORY83294.1"/>
    </source>
</evidence>
<dbReference type="Pfam" id="PF02582">
    <property type="entry name" value="DUF155"/>
    <property type="match status" value="1"/>
</dbReference>
<evidence type="ECO:0000259" key="4">
    <source>
        <dbReference type="Pfam" id="PF02582"/>
    </source>
</evidence>
<dbReference type="InterPro" id="IPR051624">
    <property type="entry name" value="RMD1/Sad1-interacting"/>
</dbReference>
<evidence type="ECO:0000313" key="6">
    <source>
        <dbReference type="Proteomes" id="UP000193685"/>
    </source>
</evidence>
<dbReference type="GeneID" id="63785845"/>
<dbReference type="InterPro" id="IPR003734">
    <property type="entry name" value="DUF155"/>
</dbReference>
<dbReference type="EMBL" id="MCFI01000008">
    <property type="protein sequence ID" value="ORY83294.1"/>
    <property type="molecule type" value="Genomic_DNA"/>
</dbReference>
<dbReference type="GO" id="GO:0005739">
    <property type="term" value="C:mitochondrion"/>
    <property type="evidence" value="ECO:0007669"/>
    <property type="project" value="UniProtKB-ARBA"/>
</dbReference>
<keyword evidence="3" id="KW-1133">Transmembrane helix</keyword>
<evidence type="ECO:0000256" key="2">
    <source>
        <dbReference type="SAM" id="MobiDB-lite"/>
    </source>
</evidence>
<reference evidence="5 6" key="1">
    <citation type="submission" date="2016-07" db="EMBL/GenBank/DDBJ databases">
        <title>Pervasive Adenine N6-methylation of Active Genes in Fungi.</title>
        <authorList>
            <consortium name="DOE Joint Genome Institute"/>
            <person name="Mondo S.J."/>
            <person name="Dannebaum R.O."/>
            <person name="Kuo R.C."/>
            <person name="Labutti K."/>
            <person name="Haridas S."/>
            <person name="Kuo A."/>
            <person name="Salamov A."/>
            <person name="Ahrendt S.R."/>
            <person name="Lipzen A."/>
            <person name="Sullivan W."/>
            <person name="Andreopoulos W.B."/>
            <person name="Clum A."/>
            <person name="Lindquist E."/>
            <person name="Daum C."/>
            <person name="Ramamoorthy G.K."/>
            <person name="Gryganskyi A."/>
            <person name="Culley D."/>
            <person name="Magnuson J.K."/>
            <person name="James T.Y."/>
            <person name="O'Malley M.A."/>
            <person name="Stajich J.E."/>
            <person name="Spatafora J.W."/>
            <person name="Visel A."/>
            <person name="Grigoriev I.V."/>
        </authorList>
    </citation>
    <scope>NUCLEOTIDE SEQUENCE [LARGE SCALE GENOMIC DNA]</scope>
    <source>
        <strain evidence="5 6">12-1054</strain>
    </source>
</reference>
<evidence type="ECO:0000256" key="1">
    <source>
        <dbReference type="ARBA" id="ARBA00008306"/>
    </source>
</evidence>
<keyword evidence="3" id="KW-0472">Membrane</keyword>